<accession>D9SV80</accession>
<dbReference type="AlphaFoldDB" id="D9SV80"/>
<feature type="transmembrane region" description="Helical" evidence="1">
    <location>
        <begin position="279"/>
        <end position="299"/>
    </location>
</feature>
<dbReference type="RefSeq" id="WP_010073453.1">
    <property type="nucleotide sequence ID" value="NC_014393.1"/>
</dbReference>
<organism evidence="3 4">
    <name type="scientific">Clostridium cellulovorans (strain ATCC 35296 / DSM 3052 / OCM 3 / 743B)</name>
    <dbReference type="NCBI Taxonomy" id="573061"/>
    <lineage>
        <taxon>Bacteria</taxon>
        <taxon>Bacillati</taxon>
        <taxon>Bacillota</taxon>
        <taxon>Clostridia</taxon>
        <taxon>Eubacteriales</taxon>
        <taxon>Clostridiaceae</taxon>
        <taxon>Clostridium</taxon>
    </lineage>
</organism>
<dbReference type="KEGG" id="ccb:Clocel_3375"/>
<feature type="transmembrane region" description="Helical" evidence="1">
    <location>
        <begin position="126"/>
        <end position="145"/>
    </location>
</feature>
<keyword evidence="1" id="KW-0472">Membrane</keyword>
<dbReference type="GO" id="GO:0016747">
    <property type="term" value="F:acyltransferase activity, transferring groups other than amino-acyl groups"/>
    <property type="evidence" value="ECO:0007669"/>
    <property type="project" value="InterPro"/>
</dbReference>
<feature type="transmembrane region" description="Helical" evidence="1">
    <location>
        <begin position="211"/>
        <end position="230"/>
    </location>
</feature>
<feature type="transmembrane region" description="Helical" evidence="1">
    <location>
        <begin position="180"/>
        <end position="199"/>
    </location>
</feature>
<gene>
    <name evidence="3" type="ordered locus">Clocel_3375</name>
</gene>
<dbReference type="eggNOG" id="COG3274">
    <property type="taxonomic scope" value="Bacteria"/>
</dbReference>
<feature type="transmembrane region" description="Helical" evidence="1">
    <location>
        <begin position="250"/>
        <end position="267"/>
    </location>
</feature>
<proteinExistence type="predicted"/>
<name>D9SV80_CLOC7</name>
<evidence type="ECO:0000259" key="2">
    <source>
        <dbReference type="Pfam" id="PF01757"/>
    </source>
</evidence>
<keyword evidence="1" id="KW-0812">Transmembrane</keyword>
<keyword evidence="4" id="KW-1185">Reference proteome</keyword>
<dbReference type="STRING" id="573061.Clocel_3375"/>
<evidence type="ECO:0000313" key="4">
    <source>
        <dbReference type="Proteomes" id="UP000002730"/>
    </source>
</evidence>
<protein>
    <recommendedName>
        <fullName evidence="2">Acyltransferase 3 domain-containing protein</fullName>
    </recommendedName>
</protein>
<evidence type="ECO:0000313" key="3">
    <source>
        <dbReference type="EMBL" id="ADL53054.1"/>
    </source>
</evidence>
<dbReference type="EMBL" id="CP002160">
    <property type="protein sequence ID" value="ADL53054.1"/>
    <property type="molecule type" value="Genomic_DNA"/>
</dbReference>
<dbReference type="HOGENOM" id="CLU_061343_0_1_9"/>
<feature type="transmembrane region" description="Helical" evidence="1">
    <location>
        <begin position="20"/>
        <end position="38"/>
    </location>
</feature>
<feature type="transmembrane region" description="Helical" evidence="1">
    <location>
        <begin position="86"/>
        <end position="106"/>
    </location>
</feature>
<feature type="transmembrane region" description="Helical" evidence="1">
    <location>
        <begin position="157"/>
        <end position="174"/>
    </location>
</feature>
<sequence>MDSSSSLPKDRKLGIDLLRMISMFMVVILHILGQGGILENTDMLSTNYEIVWFLEIASLCAVNCYALISGYVSVDIEFKYYRIISLWLQVVFYTVIITMIFAIFVPNSVSIKAAINTVLPVVGKQYWYFTAYFAMFFFIPFLNHLINTLSQRNSLKLIITIVIIFSVITAISRTDIFNTMYGYSPLWLMILYLVGGYIKKYSFGDKIKKKWYLVIYFCAIFVTWIGKFILEYVTTKLVGEAKGSEFLVKYTAPLIFVAGVSLLLYFSKCDFKKNIMKKIIKVFAPVSFSVYLIHLHPLVKVHIIGKSFQTFYKFNSIKLFFAVVTTAVIIYVFCSLIDLIRYNIFKRINIGKFSQSIEKKIGKILERLTKRIA</sequence>
<feature type="domain" description="Acyltransferase 3" evidence="2">
    <location>
        <begin position="14"/>
        <end position="332"/>
    </location>
</feature>
<dbReference type="Pfam" id="PF01757">
    <property type="entry name" value="Acyl_transf_3"/>
    <property type="match status" value="1"/>
</dbReference>
<keyword evidence="1" id="KW-1133">Transmembrane helix</keyword>
<dbReference type="InterPro" id="IPR002656">
    <property type="entry name" value="Acyl_transf_3_dom"/>
</dbReference>
<dbReference type="OrthoDB" id="9810469at2"/>
<dbReference type="Proteomes" id="UP000002730">
    <property type="component" value="Chromosome"/>
</dbReference>
<feature type="transmembrane region" description="Helical" evidence="1">
    <location>
        <begin position="50"/>
        <end position="74"/>
    </location>
</feature>
<feature type="transmembrane region" description="Helical" evidence="1">
    <location>
        <begin position="319"/>
        <end position="340"/>
    </location>
</feature>
<reference evidence="3 4" key="1">
    <citation type="submission" date="2010-08" db="EMBL/GenBank/DDBJ databases">
        <title>Complete sequence of Clostridium cellulovorans 743B.</title>
        <authorList>
            <consortium name="US DOE Joint Genome Institute"/>
            <person name="Lucas S."/>
            <person name="Copeland A."/>
            <person name="Lapidus A."/>
            <person name="Cheng J.-F."/>
            <person name="Bruce D."/>
            <person name="Goodwin L."/>
            <person name="Pitluck S."/>
            <person name="Chertkov O."/>
            <person name="Detter J.C."/>
            <person name="Han C."/>
            <person name="Tapia R."/>
            <person name="Land M."/>
            <person name="Hauser L."/>
            <person name="Chang Y.-J."/>
            <person name="Jeffries C."/>
            <person name="Kyrpides N."/>
            <person name="Ivanova N."/>
            <person name="Mikhailova N."/>
            <person name="Hemme C.L."/>
            <person name="Woyke T."/>
        </authorList>
    </citation>
    <scope>NUCLEOTIDE SEQUENCE [LARGE SCALE GENOMIC DNA]</scope>
    <source>
        <strain evidence="4">ATCC 35296 / DSM 3052 / OCM 3 / 743B</strain>
    </source>
</reference>
<evidence type="ECO:0000256" key="1">
    <source>
        <dbReference type="SAM" id="Phobius"/>
    </source>
</evidence>